<comment type="caution">
    <text evidence="1">The sequence shown here is derived from an EMBL/GenBank/DDBJ whole genome shotgun (WGS) entry which is preliminary data.</text>
</comment>
<dbReference type="RefSeq" id="WP_176866500.1">
    <property type="nucleotide sequence ID" value="NZ_JABXWT010000011.1"/>
</dbReference>
<name>A0ABX2PTC7_9RHOB</name>
<organism evidence="1 2">
    <name type="scientific">Ruegeria haliotis</name>
    <dbReference type="NCBI Taxonomy" id="2747601"/>
    <lineage>
        <taxon>Bacteria</taxon>
        <taxon>Pseudomonadati</taxon>
        <taxon>Pseudomonadota</taxon>
        <taxon>Alphaproteobacteria</taxon>
        <taxon>Rhodobacterales</taxon>
        <taxon>Roseobacteraceae</taxon>
        <taxon>Ruegeria</taxon>
    </lineage>
</organism>
<gene>
    <name evidence="1" type="ORF">HW561_16665</name>
</gene>
<protein>
    <submittedName>
        <fullName evidence="1">Uncharacterized protein</fullName>
    </submittedName>
</protein>
<sequence>MDHEPAPTSTIRQNALPELMLEERIADYPVAVRTVREVAGGGFANNDRHPNTWTVYFLVDGQWALVESARGLRREWSSLDRLEKWLRSFGFRFFWVRNDIEPIEPSGEGPMGGPNLK</sequence>
<keyword evidence="2" id="KW-1185">Reference proteome</keyword>
<proteinExistence type="predicted"/>
<evidence type="ECO:0000313" key="1">
    <source>
        <dbReference type="EMBL" id="NVO57430.1"/>
    </source>
</evidence>
<reference evidence="1 2" key="1">
    <citation type="submission" date="2020-06" db="EMBL/GenBank/DDBJ databases">
        <authorList>
            <person name="Cao W.R."/>
        </authorList>
    </citation>
    <scope>NUCLEOTIDE SEQUENCE [LARGE SCALE GENOMIC DNA]</scope>
    <source>
        <strain evidence="1 2">B1Z28</strain>
    </source>
</reference>
<dbReference type="EMBL" id="JABXWT010000011">
    <property type="protein sequence ID" value="NVO57430.1"/>
    <property type="molecule type" value="Genomic_DNA"/>
</dbReference>
<dbReference type="Proteomes" id="UP000630805">
    <property type="component" value="Unassembled WGS sequence"/>
</dbReference>
<evidence type="ECO:0000313" key="2">
    <source>
        <dbReference type="Proteomes" id="UP000630805"/>
    </source>
</evidence>
<accession>A0ABX2PTC7</accession>